<dbReference type="AlphaFoldDB" id="A0A3P7E8I0"/>
<sequence length="226" mass="25495">MGGTCSCIAPEGGHIPKSLYKPVEEVRVLNFNSLQKTIYDLWSQTVIEDDVLKSTYQSANIYKGTPHEVVVRVTTEGCVLTWDFDILKVSLIGECEFLIYYTEKQVEANTTPNSPSVLTSVERVTAAIGNTVTNSALLCDPKLTIGVNLKLEEKPVQFTEGDSMQGSHYCPQAGFYILQWRHLESVQNQSFDFSLSGHKCKIMYYHELLDSLDFRQVNDSTKFYLI</sequence>
<dbReference type="SUPFAM" id="SSF101576">
    <property type="entry name" value="Supernatant protein factor (SPF), C-terminal domain"/>
    <property type="match status" value="1"/>
</dbReference>
<keyword evidence="2" id="KW-1185">Reference proteome</keyword>
<reference evidence="1 2" key="1">
    <citation type="submission" date="2018-11" db="EMBL/GenBank/DDBJ databases">
        <authorList>
            <consortium name="Pathogen Informatics"/>
        </authorList>
    </citation>
    <scope>NUCLEOTIDE SEQUENCE [LARGE SCALE GENOMIC DNA]</scope>
</reference>
<evidence type="ECO:0000313" key="2">
    <source>
        <dbReference type="Proteomes" id="UP000270924"/>
    </source>
</evidence>
<dbReference type="GO" id="GO:0005737">
    <property type="term" value="C:cytoplasm"/>
    <property type="evidence" value="ECO:0007669"/>
    <property type="project" value="TreeGrafter"/>
</dbReference>
<accession>A0A3P7E8I0</accession>
<dbReference type="InterPro" id="IPR036598">
    <property type="entry name" value="GOLD_dom_sf"/>
</dbReference>
<dbReference type="PANTHER" id="PTHR23324:SF66">
    <property type="entry name" value="PROTEIN REAL-TIME"/>
    <property type="match status" value="1"/>
</dbReference>
<protein>
    <recommendedName>
        <fullName evidence="3">GOLD domain-containing protein</fullName>
    </recommendedName>
</protein>
<evidence type="ECO:0000313" key="1">
    <source>
        <dbReference type="EMBL" id="VDM12239.1"/>
    </source>
</evidence>
<name>A0A3P7E8I0_WUCBA</name>
<dbReference type="Proteomes" id="UP000270924">
    <property type="component" value="Unassembled WGS sequence"/>
</dbReference>
<evidence type="ECO:0008006" key="3">
    <source>
        <dbReference type="Google" id="ProtNLM"/>
    </source>
</evidence>
<gene>
    <name evidence="1" type="ORF">WBA_LOCUS5625</name>
</gene>
<proteinExistence type="predicted"/>
<dbReference type="InParanoid" id="A0A3P7E8I0"/>
<dbReference type="OrthoDB" id="30289at2759"/>
<dbReference type="EMBL" id="UYWW01002868">
    <property type="protein sequence ID" value="VDM12239.1"/>
    <property type="molecule type" value="Genomic_DNA"/>
</dbReference>
<dbReference type="InterPro" id="IPR051064">
    <property type="entry name" value="SEC14/CRAL-TRIO_domain"/>
</dbReference>
<dbReference type="PANTHER" id="PTHR23324">
    <property type="entry name" value="SEC14 RELATED PROTEIN"/>
    <property type="match status" value="1"/>
</dbReference>
<organism evidence="1 2">
    <name type="scientific">Wuchereria bancrofti</name>
    <dbReference type="NCBI Taxonomy" id="6293"/>
    <lineage>
        <taxon>Eukaryota</taxon>
        <taxon>Metazoa</taxon>
        <taxon>Ecdysozoa</taxon>
        <taxon>Nematoda</taxon>
        <taxon>Chromadorea</taxon>
        <taxon>Rhabditida</taxon>
        <taxon>Spirurina</taxon>
        <taxon>Spiruromorpha</taxon>
        <taxon>Filarioidea</taxon>
        <taxon>Onchocercidae</taxon>
        <taxon>Wuchereria</taxon>
    </lineage>
</organism>
<dbReference type="Gene3D" id="2.60.120.680">
    <property type="entry name" value="GOLD domain"/>
    <property type="match status" value="1"/>
</dbReference>